<evidence type="ECO:0000313" key="1">
    <source>
        <dbReference type="EMBL" id="MEB3033398.1"/>
    </source>
</evidence>
<sequence length="123" mass="13540">MTDPTNMIDSYERASAMAWALIRLAPEPVPALWQEMSARALAALFYAASPEDTGRGMNWVYQTLLNADERSLSAAASAAGADAEMIRRLRLVDDLDPGQRQTLIIAMRRAVDPWLQPAHAKVS</sequence>
<organism evidence="1 2">
    <name type="scientific">[Mycobacterium] nativiensis</name>
    <dbReference type="NCBI Taxonomy" id="2855503"/>
    <lineage>
        <taxon>Bacteria</taxon>
        <taxon>Bacillati</taxon>
        <taxon>Actinomycetota</taxon>
        <taxon>Actinomycetes</taxon>
        <taxon>Mycobacteriales</taxon>
        <taxon>Mycobacteriaceae</taxon>
        <taxon>Mycolicibacter</taxon>
    </lineage>
</organism>
<keyword evidence="2" id="KW-1185">Reference proteome</keyword>
<reference evidence="1 2" key="1">
    <citation type="submission" date="2023-12" db="EMBL/GenBank/DDBJ databases">
        <title>Description of new species of Mycobacterium terrae complex isolated from sewage at the Sao Paulo Zoological Park Foundation in Brazil.</title>
        <authorList>
            <person name="Romagnoli C.L."/>
            <person name="Conceicao E.C."/>
            <person name="Machado E."/>
            <person name="Barreto L.B.P.F."/>
            <person name="Sharma A."/>
            <person name="Silva N.M."/>
            <person name="Marques L.E."/>
            <person name="Juliana M.A."/>
            <person name="Lourenco M.C.S."/>
            <person name="Digiampietri L.A."/>
            <person name="Suffys P.N."/>
            <person name="Viana-Niero C."/>
        </authorList>
    </citation>
    <scope>NUCLEOTIDE SEQUENCE [LARGE SCALE GENOMIC DNA]</scope>
    <source>
        <strain evidence="1 2">MYC340</strain>
    </source>
</reference>
<dbReference type="Proteomes" id="UP001298593">
    <property type="component" value="Unassembled WGS sequence"/>
</dbReference>
<dbReference type="EMBL" id="JAYJJU010000018">
    <property type="protein sequence ID" value="MEB3033398.1"/>
    <property type="molecule type" value="Genomic_DNA"/>
</dbReference>
<dbReference type="RefSeq" id="WP_329780193.1">
    <property type="nucleotide sequence ID" value="NZ_JAYJJU010000018.1"/>
</dbReference>
<name>A0ABU5XZY1_9MYCO</name>
<proteinExistence type="predicted"/>
<evidence type="ECO:0000313" key="2">
    <source>
        <dbReference type="Proteomes" id="UP001298593"/>
    </source>
</evidence>
<comment type="caution">
    <text evidence="1">The sequence shown here is derived from an EMBL/GenBank/DDBJ whole genome shotgun (WGS) entry which is preliminary data.</text>
</comment>
<protein>
    <submittedName>
        <fullName evidence="1">Uncharacterized protein</fullName>
    </submittedName>
</protein>
<accession>A0ABU5XZY1</accession>
<gene>
    <name evidence="1" type="ORF">KV113_17740</name>
</gene>